<gene>
    <name evidence="2" type="ORF">Daesc_004894</name>
</gene>
<organism evidence="2 3">
    <name type="scientific">Daldinia eschscholtzii</name>
    <dbReference type="NCBI Taxonomy" id="292717"/>
    <lineage>
        <taxon>Eukaryota</taxon>
        <taxon>Fungi</taxon>
        <taxon>Dikarya</taxon>
        <taxon>Ascomycota</taxon>
        <taxon>Pezizomycotina</taxon>
        <taxon>Sordariomycetes</taxon>
        <taxon>Xylariomycetidae</taxon>
        <taxon>Xylariales</taxon>
        <taxon>Hypoxylaceae</taxon>
        <taxon>Daldinia</taxon>
    </lineage>
</organism>
<name>A0AAX6MJE2_9PEZI</name>
<accession>A0AAX6MJE2</accession>
<dbReference type="AlphaFoldDB" id="A0AAX6MJE2"/>
<sequence>MSGDPSVKDGKKPAENGQPSGTGCHAALQHQTAVAALANLPFKTVVSVFRHQWHKDKARITFAHAEQYMREHDLPPHREKFARLYLDALVASTRLPKKDPITQSKAHSIRRHFSRELRVSLPRDLAKVYYGKLPACMDDAIDPGEFINLVDHFGAERHPMILAVPMSLHLWSVHQDYPDLLPKNPAP</sequence>
<evidence type="ECO:0000256" key="1">
    <source>
        <dbReference type="SAM" id="MobiDB-lite"/>
    </source>
</evidence>
<proteinExistence type="predicted"/>
<protein>
    <submittedName>
        <fullName evidence="2">Uncharacterized protein</fullName>
    </submittedName>
</protein>
<reference evidence="2 3" key="1">
    <citation type="journal article" date="2024" name="Front Chem Biol">
        <title>Unveiling the potential of Daldinia eschscholtzii MFLUCC 19-0629 through bioactivity and bioinformatics studies for enhanced sustainable agriculture production.</title>
        <authorList>
            <person name="Brooks S."/>
            <person name="Weaver J.A."/>
            <person name="Klomchit A."/>
            <person name="Alharthi S.A."/>
            <person name="Onlamun T."/>
            <person name="Nurani R."/>
            <person name="Vong T.K."/>
            <person name="Alberti F."/>
            <person name="Greco C."/>
        </authorList>
    </citation>
    <scope>NUCLEOTIDE SEQUENCE [LARGE SCALE GENOMIC DNA]</scope>
    <source>
        <strain evidence="2">MFLUCC 19-0629</strain>
    </source>
</reference>
<dbReference type="Proteomes" id="UP001369815">
    <property type="component" value="Unassembled WGS sequence"/>
</dbReference>
<feature type="compositionally biased region" description="Basic and acidic residues" evidence="1">
    <location>
        <begin position="1"/>
        <end position="14"/>
    </location>
</feature>
<comment type="caution">
    <text evidence="2">The sequence shown here is derived from an EMBL/GenBank/DDBJ whole genome shotgun (WGS) entry which is preliminary data.</text>
</comment>
<keyword evidence="3" id="KW-1185">Reference proteome</keyword>
<dbReference type="EMBL" id="JBANMG010000005">
    <property type="protein sequence ID" value="KAK6952604.1"/>
    <property type="molecule type" value="Genomic_DNA"/>
</dbReference>
<evidence type="ECO:0000313" key="3">
    <source>
        <dbReference type="Proteomes" id="UP001369815"/>
    </source>
</evidence>
<feature type="region of interest" description="Disordered" evidence="1">
    <location>
        <begin position="1"/>
        <end position="24"/>
    </location>
</feature>
<evidence type="ECO:0000313" key="2">
    <source>
        <dbReference type="EMBL" id="KAK6952604.1"/>
    </source>
</evidence>